<sequence>MEFFQGLLKPPDFWHKDQKKTVWLPTKQFSLDSELKKLWKIVILKYFQ</sequence>
<dbReference type="AlphaFoldDB" id="A1ZFW9"/>
<evidence type="ECO:0000313" key="1">
    <source>
        <dbReference type="EMBL" id="EAY30893.1"/>
    </source>
</evidence>
<evidence type="ECO:0000313" key="2">
    <source>
        <dbReference type="Proteomes" id="UP000004095"/>
    </source>
</evidence>
<reference evidence="1 2" key="1">
    <citation type="submission" date="2007-01" db="EMBL/GenBank/DDBJ databases">
        <authorList>
            <person name="Haygood M."/>
            <person name="Podell S."/>
            <person name="Anderson C."/>
            <person name="Hopkinson B."/>
            <person name="Roe K."/>
            <person name="Barbeau K."/>
            <person name="Gaasterland T."/>
            <person name="Ferriera S."/>
            <person name="Johnson J."/>
            <person name="Kravitz S."/>
            <person name="Beeson K."/>
            <person name="Sutton G."/>
            <person name="Rogers Y.-H."/>
            <person name="Friedman R."/>
            <person name="Frazier M."/>
            <person name="Venter J.C."/>
        </authorList>
    </citation>
    <scope>NUCLEOTIDE SEQUENCE [LARGE SCALE GENOMIC DNA]</scope>
    <source>
        <strain evidence="1 2">ATCC 23134</strain>
    </source>
</reference>
<organism evidence="1 2">
    <name type="scientific">Microscilla marina ATCC 23134</name>
    <dbReference type="NCBI Taxonomy" id="313606"/>
    <lineage>
        <taxon>Bacteria</taxon>
        <taxon>Pseudomonadati</taxon>
        <taxon>Bacteroidota</taxon>
        <taxon>Cytophagia</taxon>
        <taxon>Cytophagales</taxon>
        <taxon>Microscillaceae</taxon>
        <taxon>Microscilla</taxon>
    </lineage>
</organism>
<proteinExistence type="predicted"/>
<dbReference type="EMBL" id="AAWS01000005">
    <property type="protein sequence ID" value="EAY30893.1"/>
    <property type="molecule type" value="Genomic_DNA"/>
</dbReference>
<accession>A1ZFW9</accession>
<protein>
    <submittedName>
        <fullName evidence="1">Uncharacterized protein</fullName>
    </submittedName>
</protein>
<gene>
    <name evidence="1" type="ORF">M23134_01217</name>
</gene>
<dbReference type="Proteomes" id="UP000004095">
    <property type="component" value="Unassembled WGS sequence"/>
</dbReference>
<comment type="caution">
    <text evidence="1">The sequence shown here is derived from an EMBL/GenBank/DDBJ whole genome shotgun (WGS) entry which is preliminary data.</text>
</comment>
<name>A1ZFW9_MICM2</name>
<keyword evidence="2" id="KW-1185">Reference proteome</keyword>